<accession>A0A545T4L5</accession>
<evidence type="ECO:0000313" key="2">
    <source>
        <dbReference type="Proteomes" id="UP000317839"/>
    </source>
</evidence>
<proteinExistence type="predicted"/>
<reference evidence="1 2" key="1">
    <citation type="submission" date="2019-06" db="EMBL/GenBank/DDBJ databases">
        <title>Draft genome of Aliikangiella marina GYP-15.</title>
        <authorList>
            <person name="Wang G."/>
        </authorList>
    </citation>
    <scope>NUCLEOTIDE SEQUENCE [LARGE SCALE GENOMIC DNA]</scope>
    <source>
        <strain evidence="1 2">GYP-15</strain>
    </source>
</reference>
<dbReference type="AlphaFoldDB" id="A0A545T4L5"/>
<gene>
    <name evidence="1" type="ORF">FLL45_18295</name>
</gene>
<comment type="caution">
    <text evidence="1">The sequence shown here is derived from an EMBL/GenBank/DDBJ whole genome shotgun (WGS) entry which is preliminary data.</text>
</comment>
<organism evidence="1 2">
    <name type="scientific">Aliikangiella marina</name>
    <dbReference type="NCBI Taxonomy" id="1712262"/>
    <lineage>
        <taxon>Bacteria</taxon>
        <taxon>Pseudomonadati</taxon>
        <taxon>Pseudomonadota</taxon>
        <taxon>Gammaproteobacteria</taxon>
        <taxon>Oceanospirillales</taxon>
        <taxon>Pleioneaceae</taxon>
        <taxon>Aliikangiella</taxon>
    </lineage>
</organism>
<keyword evidence="2" id="KW-1185">Reference proteome</keyword>
<dbReference type="OrthoDB" id="5959063at2"/>
<sequence>MLFKKTLMLWTVTLINLSIIGSQDLVADEVDWSMPLNYEGIFILGDSGKEVLEQCARPSVKAKVVWRPTYEQVKLIDIRLRKHLKAIKSNFKVLPKDRYHRQYIGYTDEAGESIYINVYPVLKDSRINETRTPIVSCDKSRLFWGISFSIETFKFGEIQYNDRLVIPLREPDI</sequence>
<dbReference type="RefSeq" id="WP_142943500.1">
    <property type="nucleotide sequence ID" value="NZ_VIKR01000005.1"/>
</dbReference>
<name>A0A545T4L5_9GAMM</name>
<dbReference type="Proteomes" id="UP000317839">
    <property type="component" value="Unassembled WGS sequence"/>
</dbReference>
<evidence type="ECO:0000313" key="1">
    <source>
        <dbReference type="EMBL" id="TQV72170.1"/>
    </source>
</evidence>
<dbReference type="EMBL" id="VIKR01000005">
    <property type="protein sequence ID" value="TQV72170.1"/>
    <property type="molecule type" value="Genomic_DNA"/>
</dbReference>
<protein>
    <submittedName>
        <fullName evidence="1">Uncharacterized protein</fullName>
    </submittedName>
</protein>